<comment type="caution">
    <text evidence="2">The sequence shown here is derived from an EMBL/GenBank/DDBJ whole genome shotgun (WGS) entry which is preliminary data.</text>
</comment>
<feature type="compositionally biased region" description="Basic and acidic residues" evidence="1">
    <location>
        <begin position="485"/>
        <end position="494"/>
    </location>
</feature>
<dbReference type="PANTHER" id="PTHR33099">
    <property type="entry name" value="FE2OG DIOXYGENASE DOMAIN-CONTAINING PROTEIN"/>
    <property type="match status" value="1"/>
</dbReference>
<evidence type="ECO:0000256" key="1">
    <source>
        <dbReference type="SAM" id="MobiDB-lite"/>
    </source>
</evidence>
<dbReference type="Gene3D" id="2.60.120.620">
    <property type="entry name" value="q2cbj1_9rhob like domain"/>
    <property type="match status" value="1"/>
</dbReference>
<feature type="compositionally biased region" description="Polar residues" evidence="1">
    <location>
        <begin position="113"/>
        <end position="131"/>
    </location>
</feature>
<dbReference type="EMBL" id="BFAD01000006">
    <property type="protein sequence ID" value="GBE84158.1"/>
    <property type="molecule type" value="Genomic_DNA"/>
</dbReference>
<name>A0A401GPL4_9APHY</name>
<feature type="region of interest" description="Disordered" evidence="1">
    <location>
        <begin position="485"/>
        <end position="507"/>
    </location>
</feature>
<feature type="region of interest" description="Disordered" evidence="1">
    <location>
        <begin position="399"/>
        <end position="423"/>
    </location>
</feature>
<dbReference type="GeneID" id="38781075"/>
<evidence type="ECO:0000313" key="2">
    <source>
        <dbReference type="EMBL" id="GBE84158.1"/>
    </source>
</evidence>
<organism evidence="2 3">
    <name type="scientific">Sparassis crispa</name>
    <dbReference type="NCBI Taxonomy" id="139825"/>
    <lineage>
        <taxon>Eukaryota</taxon>
        <taxon>Fungi</taxon>
        <taxon>Dikarya</taxon>
        <taxon>Basidiomycota</taxon>
        <taxon>Agaricomycotina</taxon>
        <taxon>Agaricomycetes</taxon>
        <taxon>Polyporales</taxon>
        <taxon>Sparassidaceae</taxon>
        <taxon>Sparassis</taxon>
    </lineage>
</organism>
<dbReference type="InParanoid" id="A0A401GPL4"/>
<dbReference type="PANTHER" id="PTHR33099:SF7">
    <property type="entry name" value="MYND-TYPE DOMAIN-CONTAINING PROTEIN"/>
    <property type="match status" value="1"/>
</dbReference>
<dbReference type="RefSeq" id="XP_027615071.1">
    <property type="nucleotide sequence ID" value="XM_027759270.1"/>
</dbReference>
<evidence type="ECO:0000313" key="3">
    <source>
        <dbReference type="Proteomes" id="UP000287166"/>
    </source>
</evidence>
<reference evidence="2 3" key="1">
    <citation type="journal article" date="2018" name="Sci. Rep.">
        <title>Genome sequence of the cauliflower mushroom Sparassis crispa (Hanabiratake) and its association with beneficial usage.</title>
        <authorList>
            <person name="Kiyama R."/>
            <person name="Furutani Y."/>
            <person name="Kawaguchi K."/>
            <person name="Nakanishi T."/>
        </authorList>
    </citation>
    <scope>NUCLEOTIDE SEQUENCE [LARGE SCALE GENOMIC DNA]</scope>
</reference>
<evidence type="ECO:0008006" key="4">
    <source>
        <dbReference type="Google" id="ProtNLM"/>
    </source>
</evidence>
<sequence length="507" mass="56364">MFPASVRTAFHLKKAIELAAKRLKPIGVCETKQDLFKAEYEPEKMDDEHDNGGGEQKSSAQNKALLKELAAIYRNDGRDYSSGVLDAPFILTITRPGCEFSGEILSRSDEGSRGTNSKDGTPSPDATSQDPVTERLKKWFENGAVSGFGDVRAQETKVNANVRDAREIPASEFSVSPNLIEQIQKCWGDYFVPSSVRVEPYKIHMYGPGGQFKAHKDTPERNLVGTFLVGLGDTTRKGCLFIGNQVYDSYRNSGHKATSGSWIAFHPDTKHAVAQVKDGYRAVIAFKLFRKEIEEVKQTSVIHKKMEKVLERMQAPFGLLLAHEYCMGTTVLSGLDNILNEAAQAIALTKNVNVHFLPVLTKFNAQASSGDTVDIDEFDVDAKVYPFTQTHVDALLEVKQKASSESDPSSDEDEDRQGSRMDPDKTEWLVNAFDIPFYSIDFDKTAVTWSRFEDEGAEYTGNESRPYTEDSIYFSYGMVVLPDVRGQKRARDEDGNSGIAGPSKKRV</sequence>
<keyword evidence="3" id="KW-1185">Reference proteome</keyword>
<gene>
    <name evidence="2" type="ORF">SCP_0601360</name>
</gene>
<protein>
    <recommendedName>
        <fullName evidence="4">Fe2OG dioxygenase domain-containing protein</fullName>
    </recommendedName>
</protein>
<accession>A0A401GPL4</accession>
<dbReference type="Proteomes" id="UP000287166">
    <property type="component" value="Unassembled WGS sequence"/>
</dbReference>
<dbReference type="OrthoDB" id="3058546at2759"/>
<dbReference type="AlphaFoldDB" id="A0A401GPL4"/>
<proteinExistence type="predicted"/>
<feature type="region of interest" description="Disordered" evidence="1">
    <location>
        <begin position="102"/>
        <end position="131"/>
    </location>
</feature>